<dbReference type="InterPro" id="IPR002687">
    <property type="entry name" value="Nop_dom"/>
</dbReference>
<name>A0AAD9PJ54_9APIC</name>
<dbReference type="InterPro" id="IPR019175">
    <property type="entry name" value="Prp31_C"/>
</dbReference>
<accession>A0AAD9PJ54</accession>
<keyword evidence="7" id="KW-0539">Nucleus</keyword>
<comment type="similarity">
    <text evidence="2">Belongs to the PRP31 family.</text>
</comment>
<dbReference type="Gene3D" id="1.10.287.4070">
    <property type="match status" value="1"/>
</dbReference>
<dbReference type="GO" id="GO:0046540">
    <property type="term" value="C:U4/U6 x U5 tri-snRNP complex"/>
    <property type="evidence" value="ECO:0007669"/>
    <property type="project" value="InterPro"/>
</dbReference>
<keyword evidence="3" id="KW-0507">mRNA processing</keyword>
<feature type="region of interest" description="Disordered" evidence="9">
    <location>
        <begin position="17"/>
        <end position="39"/>
    </location>
</feature>
<dbReference type="AlphaFoldDB" id="A0AAD9PJ54"/>
<evidence type="ECO:0000259" key="10">
    <source>
        <dbReference type="PROSITE" id="PS51358"/>
    </source>
</evidence>
<keyword evidence="8 11" id="KW-0687">Ribonucleoprotein</keyword>
<proteinExistence type="inferred from homology"/>
<feature type="compositionally biased region" description="Basic residues" evidence="9">
    <location>
        <begin position="347"/>
        <end position="360"/>
    </location>
</feature>
<dbReference type="EMBL" id="JALLKP010000004">
    <property type="protein sequence ID" value="KAK2195516.1"/>
    <property type="molecule type" value="Genomic_DNA"/>
</dbReference>
<evidence type="ECO:0000313" key="12">
    <source>
        <dbReference type="Proteomes" id="UP001214638"/>
    </source>
</evidence>
<keyword evidence="4" id="KW-0747">Spliceosome</keyword>
<evidence type="ECO:0000256" key="6">
    <source>
        <dbReference type="ARBA" id="ARBA00023187"/>
    </source>
</evidence>
<dbReference type="PROSITE" id="PS51358">
    <property type="entry name" value="NOP"/>
    <property type="match status" value="1"/>
</dbReference>
<feature type="region of interest" description="Disordered" evidence="9">
    <location>
        <begin position="327"/>
        <end position="362"/>
    </location>
</feature>
<dbReference type="Pfam" id="PF09785">
    <property type="entry name" value="Prp31_C"/>
    <property type="match status" value="1"/>
</dbReference>
<dbReference type="RefSeq" id="XP_067802359.1">
    <property type="nucleotide sequence ID" value="XM_067948208.1"/>
</dbReference>
<comment type="subcellular location">
    <subcellularLocation>
        <location evidence="1">Nucleus</location>
    </subcellularLocation>
</comment>
<dbReference type="InterPro" id="IPR036070">
    <property type="entry name" value="Nop_dom_sf"/>
</dbReference>
<dbReference type="KEGG" id="bdw:94337489"/>
<sequence>MSTLLDNFLDDLEDLEREDFEEPSGPNTTATSGIKSTIEDQDDDEPIIDAVAEYFENAGCDDYNFSTLVKDPAINAIVEKVKLLTNESNNIDRSELELVERCNKIVLEIDKEIVNVYNYVKDIYSRRFPKLETIVYSPLDYIAVVRRARDESDFAKVHLADLLPNTMIMAITVAATMTSGSALSPLSLKQMLSACNEGMTLADFRNDILVYLASRMTLLAPNVSAILTTPLTARLITHAGGLEQLAKMPSQNIALLGSNRKGGNHTSGIIYSSELIQSATPATKQRAVRLVSGKVSLAAKVDLFREYPNGAKGLEYRTFIQASLQKAQELPPAPMKKSLPIPDEKRGTKRGGKRHRKNKQRLAMSEFRRHANRLAFGQAEDQIGLEFDDGLGMLGKSTGHGMLLLSRKNSRVALREFILKSLNLSKTPRNRHAKLWSNWRNFLFIGLYALAR</sequence>
<keyword evidence="6" id="KW-0508">mRNA splicing</keyword>
<dbReference type="Gene3D" id="1.10.246.90">
    <property type="entry name" value="Nop domain"/>
    <property type="match status" value="1"/>
</dbReference>
<dbReference type="SMART" id="SM00931">
    <property type="entry name" value="NOSIC"/>
    <property type="match status" value="1"/>
</dbReference>
<dbReference type="PANTHER" id="PTHR13904:SF0">
    <property type="entry name" value="U4_U6 SMALL NUCLEAR RIBONUCLEOPROTEIN PRP31"/>
    <property type="match status" value="1"/>
</dbReference>
<feature type="compositionally biased region" description="Polar residues" evidence="9">
    <location>
        <begin position="25"/>
        <end position="35"/>
    </location>
</feature>
<dbReference type="GO" id="GO:0071011">
    <property type="term" value="C:precatalytic spliceosome"/>
    <property type="evidence" value="ECO:0007669"/>
    <property type="project" value="TreeGrafter"/>
</dbReference>
<dbReference type="GeneID" id="94337489"/>
<dbReference type="InterPro" id="IPR042239">
    <property type="entry name" value="Nop_C"/>
</dbReference>
<organism evidence="11 12">
    <name type="scientific">Babesia duncani</name>
    <dbReference type="NCBI Taxonomy" id="323732"/>
    <lineage>
        <taxon>Eukaryota</taxon>
        <taxon>Sar</taxon>
        <taxon>Alveolata</taxon>
        <taxon>Apicomplexa</taxon>
        <taxon>Aconoidasida</taxon>
        <taxon>Piroplasmida</taxon>
        <taxon>Babesiidae</taxon>
        <taxon>Babesia</taxon>
    </lineage>
</organism>
<comment type="caution">
    <text evidence="11">The sequence shown here is derived from an EMBL/GenBank/DDBJ whole genome shotgun (WGS) entry which is preliminary data.</text>
</comment>
<reference evidence="11" key="1">
    <citation type="journal article" date="2023" name="Nat. Microbiol.">
        <title>Babesia duncani multi-omics identifies virulence factors and drug targets.</title>
        <authorList>
            <person name="Singh P."/>
            <person name="Lonardi S."/>
            <person name="Liang Q."/>
            <person name="Vydyam P."/>
            <person name="Khabirova E."/>
            <person name="Fang T."/>
            <person name="Gihaz S."/>
            <person name="Thekkiniath J."/>
            <person name="Munshi M."/>
            <person name="Abel S."/>
            <person name="Ciampossin L."/>
            <person name="Batugedara G."/>
            <person name="Gupta M."/>
            <person name="Lu X.M."/>
            <person name="Lenz T."/>
            <person name="Chakravarty S."/>
            <person name="Cornillot E."/>
            <person name="Hu Y."/>
            <person name="Ma W."/>
            <person name="Gonzalez L.M."/>
            <person name="Sanchez S."/>
            <person name="Estrada K."/>
            <person name="Sanchez-Flores A."/>
            <person name="Montero E."/>
            <person name="Harb O.S."/>
            <person name="Le Roch K.G."/>
            <person name="Mamoun C.B."/>
        </authorList>
    </citation>
    <scope>NUCLEOTIDE SEQUENCE</scope>
    <source>
        <strain evidence="11">WA1</strain>
    </source>
</reference>
<dbReference type="GO" id="GO:0000244">
    <property type="term" value="P:spliceosomal tri-snRNP complex assembly"/>
    <property type="evidence" value="ECO:0007669"/>
    <property type="project" value="InterPro"/>
</dbReference>
<dbReference type="PANTHER" id="PTHR13904">
    <property type="entry name" value="PRE-MRNA SPLICING FACTOR PRP31"/>
    <property type="match status" value="1"/>
</dbReference>
<dbReference type="GO" id="GO:0003723">
    <property type="term" value="F:RNA binding"/>
    <property type="evidence" value="ECO:0007669"/>
    <property type="project" value="UniProtKB-KW"/>
</dbReference>
<dbReference type="SUPFAM" id="SSF89124">
    <property type="entry name" value="Nop domain"/>
    <property type="match status" value="1"/>
</dbReference>
<evidence type="ECO:0000256" key="5">
    <source>
        <dbReference type="ARBA" id="ARBA00022884"/>
    </source>
</evidence>
<evidence type="ECO:0000313" key="11">
    <source>
        <dbReference type="EMBL" id="KAK2195516.1"/>
    </source>
</evidence>
<gene>
    <name evidence="11" type="ORF">BdWA1_003192</name>
</gene>
<dbReference type="InterPro" id="IPR012976">
    <property type="entry name" value="NOSIC"/>
</dbReference>
<keyword evidence="12" id="KW-1185">Reference proteome</keyword>
<dbReference type="GO" id="GO:0005687">
    <property type="term" value="C:U4 snRNP"/>
    <property type="evidence" value="ECO:0007669"/>
    <property type="project" value="TreeGrafter"/>
</dbReference>
<protein>
    <submittedName>
        <fullName evidence="11">Bifunctional NOSIC/Nop domain/Prp31 C-terminal/Nop domain superfamily/U4-U6 small nuclear ribonucleoprotein Prp31/Nop</fullName>
    </submittedName>
</protein>
<dbReference type="Pfam" id="PF01798">
    <property type="entry name" value="Nop"/>
    <property type="match status" value="1"/>
</dbReference>
<evidence type="ECO:0000256" key="7">
    <source>
        <dbReference type="ARBA" id="ARBA00023242"/>
    </source>
</evidence>
<evidence type="ECO:0000256" key="8">
    <source>
        <dbReference type="ARBA" id="ARBA00023274"/>
    </source>
</evidence>
<feature type="domain" description="Nop" evidence="10">
    <location>
        <begin position="219"/>
        <end position="329"/>
    </location>
</feature>
<evidence type="ECO:0000256" key="1">
    <source>
        <dbReference type="ARBA" id="ARBA00004123"/>
    </source>
</evidence>
<dbReference type="InterPro" id="IPR027105">
    <property type="entry name" value="Prp31"/>
</dbReference>
<evidence type="ECO:0000256" key="2">
    <source>
        <dbReference type="ARBA" id="ARBA00005572"/>
    </source>
</evidence>
<dbReference type="Proteomes" id="UP001214638">
    <property type="component" value="Unassembled WGS sequence"/>
</dbReference>
<evidence type="ECO:0000256" key="9">
    <source>
        <dbReference type="SAM" id="MobiDB-lite"/>
    </source>
</evidence>
<evidence type="ECO:0000256" key="4">
    <source>
        <dbReference type="ARBA" id="ARBA00022728"/>
    </source>
</evidence>
<keyword evidence="5" id="KW-0694">RNA-binding</keyword>
<evidence type="ECO:0000256" key="3">
    <source>
        <dbReference type="ARBA" id="ARBA00022664"/>
    </source>
</evidence>